<dbReference type="InterPro" id="IPR030884">
    <property type="entry name" value="CHP04551"/>
</dbReference>
<dbReference type="AlphaFoldDB" id="A0A0F6YIM2"/>
<evidence type="ECO:0008006" key="5">
    <source>
        <dbReference type="Google" id="ProtNLM"/>
    </source>
</evidence>
<evidence type="ECO:0000256" key="2">
    <source>
        <dbReference type="SAM" id="SignalP"/>
    </source>
</evidence>
<gene>
    <name evidence="3" type="ORF">DB32_003444</name>
</gene>
<evidence type="ECO:0000256" key="1">
    <source>
        <dbReference type="SAM" id="MobiDB-lite"/>
    </source>
</evidence>
<reference evidence="3 4" key="1">
    <citation type="submission" date="2015-03" db="EMBL/GenBank/DDBJ databases">
        <title>Genome assembly of Sandaracinus amylolyticus DSM 53668.</title>
        <authorList>
            <person name="Sharma G."/>
            <person name="Subramanian S."/>
        </authorList>
    </citation>
    <scope>NUCLEOTIDE SEQUENCE [LARGE SCALE GENOMIC DNA]</scope>
    <source>
        <strain evidence="3 4">DSM 53668</strain>
    </source>
</reference>
<keyword evidence="4" id="KW-1185">Reference proteome</keyword>
<feature type="compositionally biased region" description="Acidic residues" evidence="1">
    <location>
        <begin position="27"/>
        <end position="48"/>
    </location>
</feature>
<feature type="compositionally biased region" description="Acidic residues" evidence="1">
    <location>
        <begin position="62"/>
        <end position="97"/>
    </location>
</feature>
<organism evidence="3 4">
    <name type="scientific">Sandaracinus amylolyticus</name>
    <dbReference type="NCBI Taxonomy" id="927083"/>
    <lineage>
        <taxon>Bacteria</taxon>
        <taxon>Pseudomonadati</taxon>
        <taxon>Myxococcota</taxon>
        <taxon>Polyangia</taxon>
        <taxon>Polyangiales</taxon>
        <taxon>Sandaracinaceae</taxon>
        <taxon>Sandaracinus</taxon>
    </lineage>
</organism>
<proteinExistence type="predicted"/>
<dbReference type="STRING" id="927083.DB32_003444"/>
<feature type="region of interest" description="Disordered" evidence="1">
    <location>
        <begin position="17"/>
        <end position="118"/>
    </location>
</feature>
<keyword evidence="2" id="KW-0732">Signal</keyword>
<sequence length="677" mass="75513">MEKRALRLLLALAIAISNPSLASAQATDEEELEEDVVETEPGADDEEEPRLRPPSVEPIAIPDEEDAPTEEEEVEEEAVEEEEEPVEEEPAEDEELPSPDAADERLDLGGDPTIEPWTTPQTVFELHGYMRMRGEFQDQFSLGRGAPGSFGTDEVDYPFELFIPRDDVSVSGPIEGGCRGGASTEESPCDQRALAFANMRLRLEPTIHLSDDVRVRMQVDVFDNLVLGSTPEGYGLGSDYFGRSGERSYDSTFTPWTSFSGSQRPSSAGFNSWQDSIIVRRAWAEVRNRGLGELRFGRMGNHWGLGMMANGGTGIDADFQSDVDRIMAITRLVGFYFFGAWDFASEGFLYEDPLENRVPFDWVRNDDVDQFTFGVARRATPEEQEAALQRGDVVLNGGLYFVYRTQNLTSEGIRDPLNPSAEPVLFRRGFEVFVPDIWVQFLYENLRLEAEASMMIGTIDNVFRPTLGDEDGFEGPTNDILSFGFAFEGEYHLLNNQLGIYFNAGYASGDADVEGLIGDQQGGIYEQQPRSGASTDRNLTAYSFHPNYRIDLIFWRTIMRQISSAYYFRPGISYDFIRSSFGQLLGARADVVWSRASEAVQTWGNQPDLGVEIDAQVYYRSEDGPDLLDGFYASLQYGIFFPLGGLGYLPGDEPAADSPFRGGQNAQTLRLILGVQY</sequence>
<dbReference type="OrthoDB" id="5495168at2"/>
<dbReference type="Proteomes" id="UP000034883">
    <property type="component" value="Chromosome"/>
</dbReference>
<dbReference type="NCBIfam" id="TIGR04551">
    <property type="entry name" value="TIGR04551 family protein"/>
    <property type="match status" value="1"/>
</dbReference>
<feature type="signal peptide" evidence="2">
    <location>
        <begin position="1"/>
        <end position="22"/>
    </location>
</feature>
<protein>
    <recommendedName>
        <fullName evidence="5">TIGR04551 family protein</fullName>
    </recommendedName>
</protein>
<dbReference type="RefSeq" id="WP_053233484.1">
    <property type="nucleotide sequence ID" value="NZ_CP011125.1"/>
</dbReference>
<evidence type="ECO:0000313" key="4">
    <source>
        <dbReference type="Proteomes" id="UP000034883"/>
    </source>
</evidence>
<accession>A0A0F6YIM2</accession>
<dbReference type="EMBL" id="CP011125">
    <property type="protein sequence ID" value="AKF06295.1"/>
    <property type="molecule type" value="Genomic_DNA"/>
</dbReference>
<name>A0A0F6YIM2_9BACT</name>
<feature type="chain" id="PRO_5002512680" description="TIGR04551 family protein" evidence="2">
    <location>
        <begin position="23"/>
        <end position="677"/>
    </location>
</feature>
<evidence type="ECO:0000313" key="3">
    <source>
        <dbReference type="EMBL" id="AKF06295.1"/>
    </source>
</evidence>
<dbReference type="KEGG" id="samy:DB32_003444"/>